<evidence type="ECO:0000313" key="2">
    <source>
        <dbReference type="EMBL" id="SFB41884.1"/>
    </source>
</evidence>
<organism evidence="2 3">
    <name type="scientific">Clostridium frigidicarnis</name>
    <dbReference type="NCBI Taxonomy" id="84698"/>
    <lineage>
        <taxon>Bacteria</taxon>
        <taxon>Bacillati</taxon>
        <taxon>Bacillota</taxon>
        <taxon>Clostridia</taxon>
        <taxon>Eubacteriales</taxon>
        <taxon>Clostridiaceae</taxon>
        <taxon>Clostridium</taxon>
    </lineage>
</organism>
<accession>A0A1I1AV14</accession>
<protein>
    <submittedName>
        <fullName evidence="2">Protein N-acetyltransferase, RimJ/RimL family</fullName>
    </submittedName>
</protein>
<dbReference type="InterPro" id="IPR016181">
    <property type="entry name" value="Acyl_CoA_acyltransferase"/>
</dbReference>
<dbReference type="AlphaFoldDB" id="A0A1I1AV14"/>
<gene>
    <name evidence="2" type="ORF">SAMN04488528_104812</name>
</gene>
<keyword evidence="2" id="KW-0808">Transferase</keyword>
<dbReference type="RefSeq" id="WP_090042979.1">
    <property type="nucleotide sequence ID" value="NZ_FOKI01000048.1"/>
</dbReference>
<dbReference type="Gene3D" id="3.40.630.30">
    <property type="match status" value="1"/>
</dbReference>
<sequence length="169" mass="20170">MDTFENIQPEYINIDETLRLRKYDGNHDFAFKWYQDSELVRLVDGENAKPYDYEKLNVMYNYLNKKGELYFIEIKRGYDYLAIGDVTFWREDMPIVIGNKNYRGKGVGLKVIKALIKRAKTFGYERIYVNEIYSYNIASQRAFEKAGFKKYKEKDTVYSYELKLNTMNG</sequence>
<dbReference type="OrthoDB" id="95248at2"/>
<dbReference type="CDD" id="cd04301">
    <property type="entry name" value="NAT_SF"/>
    <property type="match status" value="1"/>
</dbReference>
<evidence type="ECO:0000259" key="1">
    <source>
        <dbReference type="PROSITE" id="PS51186"/>
    </source>
</evidence>
<dbReference type="SUPFAM" id="SSF55729">
    <property type="entry name" value="Acyl-CoA N-acyltransferases (Nat)"/>
    <property type="match status" value="1"/>
</dbReference>
<dbReference type="Pfam" id="PF13302">
    <property type="entry name" value="Acetyltransf_3"/>
    <property type="match status" value="1"/>
</dbReference>
<dbReference type="EMBL" id="FOKI01000048">
    <property type="protein sequence ID" value="SFB41884.1"/>
    <property type="molecule type" value="Genomic_DNA"/>
</dbReference>
<reference evidence="2 3" key="1">
    <citation type="submission" date="2016-10" db="EMBL/GenBank/DDBJ databases">
        <authorList>
            <person name="de Groot N.N."/>
        </authorList>
    </citation>
    <scope>NUCLEOTIDE SEQUENCE [LARGE SCALE GENOMIC DNA]</scope>
    <source>
        <strain evidence="2 3">DSM 12271</strain>
    </source>
</reference>
<evidence type="ECO:0000313" key="3">
    <source>
        <dbReference type="Proteomes" id="UP000198619"/>
    </source>
</evidence>
<dbReference type="STRING" id="84698.SAMN04488528_104812"/>
<proteinExistence type="predicted"/>
<dbReference type="PROSITE" id="PS51186">
    <property type="entry name" value="GNAT"/>
    <property type="match status" value="1"/>
</dbReference>
<keyword evidence="3" id="KW-1185">Reference proteome</keyword>
<dbReference type="Proteomes" id="UP000198619">
    <property type="component" value="Unassembled WGS sequence"/>
</dbReference>
<dbReference type="InterPro" id="IPR000182">
    <property type="entry name" value="GNAT_dom"/>
</dbReference>
<feature type="domain" description="N-acetyltransferase" evidence="1">
    <location>
        <begin position="18"/>
        <end position="165"/>
    </location>
</feature>
<dbReference type="GO" id="GO:0016747">
    <property type="term" value="F:acyltransferase activity, transferring groups other than amino-acyl groups"/>
    <property type="evidence" value="ECO:0007669"/>
    <property type="project" value="InterPro"/>
</dbReference>
<name>A0A1I1AV14_9CLOT</name>